<comment type="subcellular location">
    <subcellularLocation>
        <location evidence="2">Cytoplasm</location>
    </subcellularLocation>
    <subcellularLocation>
        <location evidence="1">Membrane</location>
        <topology evidence="1">Single-pass membrane protein</topology>
    </subcellularLocation>
</comment>
<gene>
    <name evidence="10" type="ORF">PSYICH_LOCUS6708</name>
</gene>
<evidence type="ECO:0000313" key="10">
    <source>
        <dbReference type="EMBL" id="CAH1105658.1"/>
    </source>
</evidence>
<evidence type="ECO:0000256" key="6">
    <source>
        <dbReference type="ARBA" id="ARBA00023054"/>
    </source>
</evidence>
<evidence type="ECO:0000256" key="4">
    <source>
        <dbReference type="ARBA" id="ARBA00022692"/>
    </source>
</evidence>
<organism evidence="10 11">
    <name type="scientific">Psylliodes chrysocephalus</name>
    <dbReference type="NCBI Taxonomy" id="3402493"/>
    <lineage>
        <taxon>Eukaryota</taxon>
        <taxon>Metazoa</taxon>
        <taxon>Ecdysozoa</taxon>
        <taxon>Arthropoda</taxon>
        <taxon>Hexapoda</taxon>
        <taxon>Insecta</taxon>
        <taxon>Pterygota</taxon>
        <taxon>Neoptera</taxon>
        <taxon>Endopterygota</taxon>
        <taxon>Coleoptera</taxon>
        <taxon>Polyphaga</taxon>
        <taxon>Cucujiformia</taxon>
        <taxon>Chrysomeloidea</taxon>
        <taxon>Chrysomelidae</taxon>
        <taxon>Galerucinae</taxon>
        <taxon>Alticini</taxon>
        <taxon>Psylliodes</taxon>
    </lineage>
</organism>
<dbReference type="Proteomes" id="UP001153636">
    <property type="component" value="Chromosome 2"/>
</dbReference>
<evidence type="ECO:0000256" key="2">
    <source>
        <dbReference type="ARBA" id="ARBA00004496"/>
    </source>
</evidence>
<dbReference type="GO" id="GO:0005737">
    <property type="term" value="C:cytoplasm"/>
    <property type="evidence" value="ECO:0007669"/>
    <property type="project" value="UniProtKB-SubCell"/>
</dbReference>
<feature type="region of interest" description="Disordered" evidence="8">
    <location>
        <begin position="251"/>
        <end position="271"/>
    </location>
</feature>
<feature type="region of interest" description="Disordered" evidence="8">
    <location>
        <begin position="348"/>
        <end position="373"/>
    </location>
</feature>
<dbReference type="PANTHER" id="PTHR15352:SF1">
    <property type="entry name" value="KASH5-LIKE COILED-COIL DOMAIN-CONTAINING PROTEIN"/>
    <property type="match status" value="1"/>
</dbReference>
<sequence>MSNVDVKINSEINNNSGSCLAGKVLRKTSQVSLSSVSDCQSDSSEDGSKIEMKTSLQEIAKKVEDKRALFKLRGRSMSDGEARKLKDDELNFEVFPSLPNSVLEKLGLRGNGPREHISEEELEQKFTSLALAFTIDAATIKDRCERQKRSRDQTETNLNMEIEKLRERLTLMQPLCTDYEKAELFSTIVTQIDTIMNAISLVSMSAERFGAVQHEERLTDSVGLMISHVQTLKQQRDAARRQLQFTKRVLQNSPDSLGSPTTSLKSTSPLTPNRKIISQRRASIATFTQQPNENKPFVEMKKITRRTSDLSLRPPALNRIIRPNRLDLGGELVKIKEGYAEMEFLQETEVTSDAENEESQKESPSTMSSPEEECQKEIDLSKLHLRDRFIYEYSIIKKTVEDKYENWTENGTLHNVYSFCALLCFSFSLIMLVNIFIEYEYAKWGILPWRSQNGENNIKK</sequence>
<accession>A0A9P0CSY4</accession>
<evidence type="ECO:0000256" key="8">
    <source>
        <dbReference type="SAM" id="MobiDB-lite"/>
    </source>
</evidence>
<dbReference type="GO" id="GO:0016020">
    <property type="term" value="C:membrane"/>
    <property type="evidence" value="ECO:0007669"/>
    <property type="project" value="UniProtKB-SubCell"/>
</dbReference>
<keyword evidence="7 9" id="KW-0472">Membrane</keyword>
<proteinExistence type="predicted"/>
<feature type="compositionally biased region" description="Low complexity" evidence="8">
    <location>
        <begin position="256"/>
        <end position="271"/>
    </location>
</feature>
<dbReference type="InterPro" id="IPR008677">
    <property type="entry name" value="MRVI1"/>
</dbReference>
<keyword evidence="5 9" id="KW-1133">Transmembrane helix</keyword>
<evidence type="ECO:0000313" key="11">
    <source>
        <dbReference type="Proteomes" id="UP001153636"/>
    </source>
</evidence>
<reference evidence="10" key="1">
    <citation type="submission" date="2022-01" db="EMBL/GenBank/DDBJ databases">
        <authorList>
            <person name="King R."/>
        </authorList>
    </citation>
    <scope>NUCLEOTIDE SEQUENCE</scope>
</reference>
<evidence type="ECO:0000256" key="1">
    <source>
        <dbReference type="ARBA" id="ARBA00004167"/>
    </source>
</evidence>
<evidence type="ECO:0000256" key="7">
    <source>
        <dbReference type="ARBA" id="ARBA00023136"/>
    </source>
</evidence>
<feature type="transmembrane region" description="Helical" evidence="9">
    <location>
        <begin position="416"/>
        <end position="437"/>
    </location>
</feature>
<evidence type="ECO:0000256" key="3">
    <source>
        <dbReference type="ARBA" id="ARBA00022490"/>
    </source>
</evidence>
<dbReference type="OrthoDB" id="10062605at2759"/>
<evidence type="ECO:0000256" key="9">
    <source>
        <dbReference type="SAM" id="Phobius"/>
    </source>
</evidence>
<dbReference type="EMBL" id="OV651814">
    <property type="protein sequence ID" value="CAH1105658.1"/>
    <property type="molecule type" value="Genomic_DNA"/>
</dbReference>
<protein>
    <recommendedName>
        <fullName evidence="12">Lymphoid-restricted membrane protein-like</fullName>
    </recommendedName>
</protein>
<dbReference type="AlphaFoldDB" id="A0A9P0CSY4"/>
<dbReference type="Pfam" id="PF05781">
    <property type="entry name" value="MRVI1"/>
    <property type="match status" value="1"/>
</dbReference>
<keyword evidence="4 9" id="KW-0812">Transmembrane</keyword>
<evidence type="ECO:0000256" key="5">
    <source>
        <dbReference type="ARBA" id="ARBA00022989"/>
    </source>
</evidence>
<evidence type="ECO:0008006" key="12">
    <source>
        <dbReference type="Google" id="ProtNLM"/>
    </source>
</evidence>
<keyword evidence="3" id="KW-0963">Cytoplasm</keyword>
<name>A0A9P0CSY4_9CUCU</name>
<keyword evidence="11" id="KW-1185">Reference proteome</keyword>
<dbReference type="PANTHER" id="PTHR15352">
    <property type="entry name" value="LYMPHOID-RESTRICTED MEMBRANE PROTEIN, JAW1"/>
    <property type="match status" value="1"/>
</dbReference>
<keyword evidence="6" id="KW-0175">Coiled coil</keyword>
<feature type="compositionally biased region" description="Acidic residues" evidence="8">
    <location>
        <begin position="348"/>
        <end position="357"/>
    </location>
</feature>